<reference evidence="2 3" key="1">
    <citation type="journal article" date="2014" name="Int. J. Syst. Evol. Microbiol.">
        <title>Complete genome sequence of Corynebacterium casei LMG S-19264T (=DSM 44701T), isolated from a smear-ripened cheese.</title>
        <authorList>
            <consortium name="US DOE Joint Genome Institute (JGI-PGF)"/>
            <person name="Walter F."/>
            <person name="Albersmeier A."/>
            <person name="Kalinowski J."/>
            <person name="Ruckert C."/>
        </authorList>
    </citation>
    <scope>NUCLEOTIDE SEQUENCE [LARGE SCALE GENOMIC DNA]</scope>
    <source>
        <strain evidence="2 3">CGMCC 1.15896</strain>
    </source>
</reference>
<feature type="transmembrane region" description="Helical" evidence="1">
    <location>
        <begin position="83"/>
        <end position="100"/>
    </location>
</feature>
<keyword evidence="1" id="KW-0812">Transmembrane</keyword>
<dbReference type="Pfam" id="PF05437">
    <property type="entry name" value="AzlD"/>
    <property type="match status" value="1"/>
</dbReference>
<comment type="caution">
    <text evidence="2">The sequence shown here is derived from an EMBL/GenBank/DDBJ whole genome shotgun (WGS) entry which is preliminary data.</text>
</comment>
<evidence type="ECO:0000313" key="2">
    <source>
        <dbReference type="EMBL" id="GGA44605.1"/>
    </source>
</evidence>
<gene>
    <name evidence="2" type="ORF">GCM10011499_12840</name>
</gene>
<evidence type="ECO:0008006" key="4">
    <source>
        <dbReference type="Google" id="ProtNLM"/>
    </source>
</evidence>
<keyword evidence="1" id="KW-0472">Membrane</keyword>
<dbReference type="RefSeq" id="WP_164734984.1">
    <property type="nucleotide sequence ID" value="NZ_BMKB01000002.1"/>
</dbReference>
<dbReference type="Proteomes" id="UP000596977">
    <property type="component" value="Unassembled WGS sequence"/>
</dbReference>
<dbReference type="AlphaFoldDB" id="A0A916R8T0"/>
<keyword evidence="3" id="KW-1185">Reference proteome</keyword>
<dbReference type="InterPro" id="IPR008407">
    <property type="entry name" value="Brnchd-chn_aa_trnsp_AzlD"/>
</dbReference>
<feature type="transmembrane region" description="Helical" evidence="1">
    <location>
        <begin position="6"/>
        <end position="24"/>
    </location>
</feature>
<feature type="transmembrane region" description="Helical" evidence="1">
    <location>
        <begin position="44"/>
        <end position="63"/>
    </location>
</feature>
<evidence type="ECO:0000256" key="1">
    <source>
        <dbReference type="SAM" id="Phobius"/>
    </source>
</evidence>
<sequence>MDDTTMVWIAILVVTVATLFTRLVGPEIMLRVKLTPARTRFLEALSTSVIAAILAGFLARGSLREAVALGIGALVMVTTRNAMAAMFVCIAAAATWSAVLG</sequence>
<protein>
    <recommendedName>
        <fullName evidence="4">Branched-chain amino acid transporter</fullName>
    </recommendedName>
</protein>
<dbReference type="EMBL" id="BMKB01000002">
    <property type="protein sequence ID" value="GGA44605.1"/>
    <property type="molecule type" value="Genomic_DNA"/>
</dbReference>
<name>A0A916R8T0_9HYPH</name>
<keyword evidence="1" id="KW-1133">Transmembrane helix</keyword>
<accession>A0A916R8T0</accession>
<organism evidence="2 3">
    <name type="scientific">Pelagibacterium lentulum</name>
    <dbReference type="NCBI Taxonomy" id="2029865"/>
    <lineage>
        <taxon>Bacteria</taxon>
        <taxon>Pseudomonadati</taxon>
        <taxon>Pseudomonadota</taxon>
        <taxon>Alphaproteobacteria</taxon>
        <taxon>Hyphomicrobiales</taxon>
        <taxon>Devosiaceae</taxon>
        <taxon>Pelagibacterium</taxon>
    </lineage>
</organism>
<proteinExistence type="predicted"/>
<evidence type="ECO:0000313" key="3">
    <source>
        <dbReference type="Proteomes" id="UP000596977"/>
    </source>
</evidence>